<name>A0A521F8I3_SACCC</name>
<protein>
    <submittedName>
        <fullName evidence="1">Uncharacterized protein</fullName>
    </submittedName>
</protein>
<evidence type="ECO:0000313" key="1">
    <source>
        <dbReference type="EMBL" id="SMO91911.1"/>
    </source>
</evidence>
<sequence>MKRTCLRRNTNTNENSKHGILYDHKKQIIKDENYKKNISLNS</sequence>
<proteinExistence type="predicted"/>
<dbReference type="Proteomes" id="UP000319040">
    <property type="component" value="Unassembled WGS sequence"/>
</dbReference>
<organism evidence="1 2">
    <name type="scientific">Saccharicrinis carchari</name>
    <dbReference type="NCBI Taxonomy" id="1168039"/>
    <lineage>
        <taxon>Bacteria</taxon>
        <taxon>Pseudomonadati</taxon>
        <taxon>Bacteroidota</taxon>
        <taxon>Bacteroidia</taxon>
        <taxon>Marinilabiliales</taxon>
        <taxon>Marinilabiliaceae</taxon>
        <taxon>Saccharicrinis</taxon>
    </lineage>
</organism>
<dbReference type="EMBL" id="FXTB01000015">
    <property type="protein sequence ID" value="SMO91911.1"/>
    <property type="molecule type" value="Genomic_DNA"/>
</dbReference>
<evidence type="ECO:0000313" key="2">
    <source>
        <dbReference type="Proteomes" id="UP000319040"/>
    </source>
</evidence>
<dbReference type="AlphaFoldDB" id="A0A521F8I3"/>
<gene>
    <name evidence="1" type="ORF">SAMN06265379_11531</name>
</gene>
<accession>A0A521F8I3</accession>
<dbReference type="RefSeq" id="WP_262709435.1">
    <property type="nucleotide sequence ID" value="NZ_FXTB01000015.1"/>
</dbReference>
<reference evidence="1 2" key="1">
    <citation type="submission" date="2017-05" db="EMBL/GenBank/DDBJ databases">
        <authorList>
            <person name="Varghese N."/>
            <person name="Submissions S."/>
        </authorList>
    </citation>
    <scope>NUCLEOTIDE SEQUENCE [LARGE SCALE GENOMIC DNA]</scope>
    <source>
        <strain evidence="1 2">DSM 27040</strain>
    </source>
</reference>
<keyword evidence="2" id="KW-1185">Reference proteome</keyword>